<dbReference type="SMART" id="SM00220">
    <property type="entry name" value="S_TKc"/>
    <property type="match status" value="1"/>
</dbReference>
<keyword evidence="4" id="KW-1185">Reference proteome</keyword>
<evidence type="ECO:0000313" key="3">
    <source>
        <dbReference type="EMBL" id="KAL2058286.1"/>
    </source>
</evidence>
<dbReference type="EMBL" id="JBHFEH010000002">
    <property type="protein sequence ID" value="KAL2058286.1"/>
    <property type="molecule type" value="Genomic_DNA"/>
</dbReference>
<dbReference type="InterPro" id="IPR000719">
    <property type="entry name" value="Prot_kinase_dom"/>
</dbReference>
<feature type="region of interest" description="Disordered" evidence="1">
    <location>
        <begin position="665"/>
        <end position="723"/>
    </location>
</feature>
<evidence type="ECO:0000259" key="2">
    <source>
        <dbReference type="PROSITE" id="PS50011"/>
    </source>
</evidence>
<protein>
    <recommendedName>
        <fullName evidence="2">Protein kinase domain-containing protein</fullName>
    </recommendedName>
</protein>
<name>A0ABR4BKE7_9LECA</name>
<feature type="compositionally biased region" description="Polar residues" evidence="1">
    <location>
        <begin position="571"/>
        <end position="591"/>
    </location>
</feature>
<reference evidence="3 4" key="1">
    <citation type="submission" date="2024-09" db="EMBL/GenBank/DDBJ databases">
        <title>Rethinking Asexuality: The Enigmatic Case of Functional Sexual Genes in Lepraria (Stereocaulaceae).</title>
        <authorList>
            <person name="Doellman M."/>
            <person name="Sun Y."/>
            <person name="Barcenas-Pena A."/>
            <person name="Lumbsch H.T."/>
            <person name="Grewe F."/>
        </authorList>
    </citation>
    <scope>NUCLEOTIDE SEQUENCE [LARGE SCALE GENOMIC DNA]</scope>
    <source>
        <strain evidence="3 4">Grewe 0041</strain>
    </source>
</reference>
<evidence type="ECO:0000313" key="4">
    <source>
        <dbReference type="Proteomes" id="UP001590951"/>
    </source>
</evidence>
<gene>
    <name evidence="3" type="ORF">ABVK25_001012</name>
</gene>
<proteinExistence type="predicted"/>
<dbReference type="Proteomes" id="UP001590951">
    <property type="component" value="Unassembled WGS sequence"/>
</dbReference>
<feature type="compositionally biased region" description="Polar residues" evidence="1">
    <location>
        <begin position="598"/>
        <end position="610"/>
    </location>
</feature>
<dbReference type="Gene3D" id="1.10.510.10">
    <property type="entry name" value="Transferase(Phosphotransferase) domain 1"/>
    <property type="match status" value="1"/>
</dbReference>
<comment type="caution">
    <text evidence="3">The sequence shown here is derived from an EMBL/GenBank/DDBJ whole genome shotgun (WGS) entry which is preliminary data.</text>
</comment>
<dbReference type="PANTHER" id="PTHR24359">
    <property type="entry name" value="SERINE/THREONINE-PROTEIN KINASE SBK1"/>
    <property type="match status" value="1"/>
</dbReference>
<dbReference type="PANTHER" id="PTHR24359:SF1">
    <property type="entry name" value="INHIBITOR OF NUCLEAR FACTOR KAPPA-B KINASE EPSILON SUBUNIT HOMOLOG 1-RELATED"/>
    <property type="match status" value="1"/>
</dbReference>
<dbReference type="InterPro" id="IPR011009">
    <property type="entry name" value="Kinase-like_dom_sf"/>
</dbReference>
<feature type="domain" description="Protein kinase" evidence="2">
    <location>
        <begin position="160"/>
        <end position="494"/>
    </location>
</feature>
<accession>A0ABR4BKE7</accession>
<feature type="region of interest" description="Disordered" evidence="1">
    <location>
        <begin position="570"/>
        <end position="630"/>
    </location>
</feature>
<organism evidence="3 4">
    <name type="scientific">Lepraria finkii</name>
    <dbReference type="NCBI Taxonomy" id="1340010"/>
    <lineage>
        <taxon>Eukaryota</taxon>
        <taxon>Fungi</taxon>
        <taxon>Dikarya</taxon>
        <taxon>Ascomycota</taxon>
        <taxon>Pezizomycotina</taxon>
        <taxon>Lecanoromycetes</taxon>
        <taxon>OSLEUM clade</taxon>
        <taxon>Lecanoromycetidae</taxon>
        <taxon>Lecanorales</taxon>
        <taxon>Lecanorineae</taxon>
        <taxon>Stereocaulaceae</taxon>
        <taxon>Lepraria</taxon>
    </lineage>
</organism>
<dbReference type="Pfam" id="PF00069">
    <property type="entry name" value="Pkinase"/>
    <property type="match status" value="1"/>
</dbReference>
<dbReference type="PROSITE" id="PS50011">
    <property type="entry name" value="PROTEIN_KINASE_DOM"/>
    <property type="match status" value="1"/>
</dbReference>
<sequence length="980" mass="110582">MVGSQPDHDARIQEVLSWKRSKHTWRLGSGGVDKELDRKFIPKSTLEKAFKETGKVEGLLEALFGNGSDPLPDADYIRNRYLRPFVILLCIGQGHMIYHFVEHESLQDRHLPFRAEPEGFPSSTTCDLWASFNENQWCFCATALEYNMSFHLGKDEILPIIHKERLGGGGSAVTHKITVHEDYDSLDPPSSYGSVSNNDHHVFVVKTYRTADAKIYYETERNAFKNLKKAGRPPPNIIGFYGSFVRGENFNIILEHADLGSLEDFMQRVQPPSSIEDTILFWDNLFNVTHGLVTIHNTKEGNAKEPQTLLGWHHDVTPANILVKRRSSISPYDCHFKLADLGLSHFKRYSGSKQSATDRDAFGTHAYGAPETCRSESALEDCDLEVKQEVDIWSMGCVYSEVTTWVGHGWNKVVEYRRRRRTEFKERIGKDGECFHDGRNVLDTVKQIHSETLTNRRVNDHVTPLVLEGLVRQMMIVEGSRLPAKFVFEESKRIIQDAKTKLAETTHNMVQYDKCHSLSQTGHSLPLMPPNLPPDLGLGLAFQSTPDHAGQWASKLSDSLYTAERAVELHGSQSNGSSPQGRPYSGASQYENPHVHESQSTNQSGDSQESPFLPPRPGRVASYPHQQPSRVLENQHTFAIPNGRRNEPLHNNRFSTIVETPLNRIDGSQNIRRRDTRNFPLQDPEYSSPDYANEDLFRSSVGGDPSNPKTLGLTAAPPPGLPKSHDDAVALASPTSRNTMSNQLPHPELSVTKGIEWKRGKNLGGKPRLDDEELLEELKGRDHAFLIDNAGSMAAHRSELKKVLGLLAYMVQDCDPDSLDVYFTTCSKSFKFKNIESMMGELETRPPRGLPDMRGRFASIIEKYQERFGKKTITSFFRGTAPRAPRKLSLYVLTDALWQPVCDLTPTVKTLVNHLIEHRLTNKQIGIQFIRFGNDQKGIQRLQELDSKLNLELDIIDTTPADGNVWKMLLGAVNDWFDDD</sequence>
<dbReference type="SUPFAM" id="SSF56112">
    <property type="entry name" value="Protein kinase-like (PK-like)"/>
    <property type="match status" value="1"/>
</dbReference>
<evidence type="ECO:0000256" key="1">
    <source>
        <dbReference type="SAM" id="MobiDB-lite"/>
    </source>
</evidence>
<dbReference type="CDD" id="cd00180">
    <property type="entry name" value="PKc"/>
    <property type="match status" value="1"/>
</dbReference>